<dbReference type="EMBL" id="JAULSW010000002">
    <property type="protein sequence ID" value="KAK3390600.1"/>
    <property type="molecule type" value="Genomic_DNA"/>
</dbReference>
<dbReference type="Proteomes" id="UP001285441">
    <property type="component" value="Unassembled WGS sequence"/>
</dbReference>
<dbReference type="PROSITE" id="PS50118">
    <property type="entry name" value="HMG_BOX_2"/>
    <property type="match status" value="1"/>
</dbReference>
<comment type="caution">
    <text evidence="6">The sequence shown here is derived from an EMBL/GenBank/DDBJ whole genome shotgun (WGS) entry which is preliminary data.</text>
</comment>
<protein>
    <recommendedName>
        <fullName evidence="5">HMG box domain-containing protein</fullName>
    </recommendedName>
</protein>
<dbReference type="PANTHER" id="PTHR10270">
    <property type="entry name" value="SOX TRANSCRIPTION FACTOR"/>
    <property type="match status" value="1"/>
</dbReference>
<feature type="DNA-binding region" description="HMG box" evidence="3">
    <location>
        <begin position="129"/>
        <end position="197"/>
    </location>
</feature>
<feature type="region of interest" description="Disordered" evidence="4">
    <location>
        <begin position="229"/>
        <end position="254"/>
    </location>
</feature>
<dbReference type="AlphaFoldDB" id="A0AAE0P051"/>
<dbReference type="InterPro" id="IPR036910">
    <property type="entry name" value="HMG_box_dom_sf"/>
</dbReference>
<keyword evidence="1 3" id="KW-0238">DNA-binding</keyword>
<evidence type="ECO:0000313" key="6">
    <source>
        <dbReference type="EMBL" id="KAK3390600.1"/>
    </source>
</evidence>
<dbReference type="SUPFAM" id="SSF47095">
    <property type="entry name" value="HMG-box"/>
    <property type="match status" value="1"/>
</dbReference>
<dbReference type="GO" id="GO:0030154">
    <property type="term" value="P:cell differentiation"/>
    <property type="evidence" value="ECO:0007669"/>
    <property type="project" value="TreeGrafter"/>
</dbReference>
<keyword evidence="3" id="KW-0539">Nucleus</keyword>
<evidence type="ECO:0000259" key="5">
    <source>
        <dbReference type="PROSITE" id="PS50118"/>
    </source>
</evidence>
<dbReference type="GO" id="GO:0001228">
    <property type="term" value="F:DNA-binding transcription activator activity, RNA polymerase II-specific"/>
    <property type="evidence" value="ECO:0007669"/>
    <property type="project" value="TreeGrafter"/>
</dbReference>
<evidence type="ECO:0000256" key="1">
    <source>
        <dbReference type="ARBA" id="ARBA00023125"/>
    </source>
</evidence>
<dbReference type="PANTHER" id="PTHR10270:SF161">
    <property type="entry name" value="SEX-DETERMINING REGION Y PROTEIN"/>
    <property type="match status" value="1"/>
</dbReference>
<evidence type="ECO:0000256" key="3">
    <source>
        <dbReference type="PROSITE-ProRule" id="PRU00267"/>
    </source>
</evidence>
<accession>A0AAE0P051</accession>
<evidence type="ECO:0000256" key="4">
    <source>
        <dbReference type="SAM" id="MobiDB-lite"/>
    </source>
</evidence>
<keyword evidence="7" id="KW-1185">Reference proteome</keyword>
<keyword evidence="2" id="KW-0804">Transcription</keyword>
<dbReference type="InterPro" id="IPR009071">
    <property type="entry name" value="HMG_box_dom"/>
</dbReference>
<reference evidence="6" key="1">
    <citation type="journal article" date="2023" name="Mol. Phylogenet. Evol.">
        <title>Genome-scale phylogeny and comparative genomics of the fungal order Sordariales.</title>
        <authorList>
            <person name="Hensen N."/>
            <person name="Bonometti L."/>
            <person name="Westerberg I."/>
            <person name="Brannstrom I.O."/>
            <person name="Guillou S."/>
            <person name="Cros-Aarteil S."/>
            <person name="Calhoun S."/>
            <person name="Haridas S."/>
            <person name="Kuo A."/>
            <person name="Mondo S."/>
            <person name="Pangilinan J."/>
            <person name="Riley R."/>
            <person name="LaButti K."/>
            <person name="Andreopoulos B."/>
            <person name="Lipzen A."/>
            <person name="Chen C."/>
            <person name="Yan M."/>
            <person name="Daum C."/>
            <person name="Ng V."/>
            <person name="Clum A."/>
            <person name="Steindorff A."/>
            <person name="Ohm R.A."/>
            <person name="Martin F."/>
            <person name="Silar P."/>
            <person name="Natvig D.O."/>
            <person name="Lalanne C."/>
            <person name="Gautier V."/>
            <person name="Ament-Velasquez S.L."/>
            <person name="Kruys A."/>
            <person name="Hutchinson M.I."/>
            <person name="Powell A.J."/>
            <person name="Barry K."/>
            <person name="Miller A.N."/>
            <person name="Grigoriev I.V."/>
            <person name="Debuchy R."/>
            <person name="Gladieux P."/>
            <person name="Hiltunen Thoren M."/>
            <person name="Johannesson H."/>
        </authorList>
    </citation>
    <scope>NUCLEOTIDE SEQUENCE</scope>
    <source>
        <strain evidence="6">CBS 232.78</strain>
    </source>
</reference>
<dbReference type="InterPro" id="IPR050140">
    <property type="entry name" value="SRY-related_HMG-box_TF-like"/>
</dbReference>
<evidence type="ECO:0000313" key="7">
    <source>
        <dbReference type="Proteomes" id="UP001285441"/>
    </source>
</evidence>
<gene>
    <name evidence="6" type="ORF">B0H63DRAFT_466126</name>
</gene>
<feature type="compositionally biased region" description="Polar residues" evidence="4">
    <location>
        <begin position="238"/>
        <end position="254"/>
    </location>
</feature>
<name>A0AAE0P051_9PEZI</name>
<evidence type="ECO:0000256" key="2">
    <source>
        <dbReference type="ARBA" id="ARBA00023163"/>
    </source>
</evidence>
<dbReference type="GO" id="GO:0005634">
    <property type="term" value="C:nucleus"/>
    <property type="evidence" value="ECO:0007669"/>
    <property type="project" value="UniProtKB-UniRule"/>
</dbReference>
<dbReference type="GO" id="GO:0000978">
    <property type="term" value="F:RNA polymerase II cis-regulatory region sequence-specific DNA binding"/>
    <property type="evidence" value="ECO:0007669"/>
    <property type="project" value="TreeGrafter"/>
</dbReference>
<dbReference type="SMART" id="SM00398">
    <property type="entry name" value="HMG"/>
    <property type="match status" value="1"/>
</dbReference>
<sequence length="469" mass="52080">MSVASISGGLQDMTNLVQSGNYIKGEKYMITKHWNRLAIQLGHWNSGQVIVIDATTFMLMTQGVRDGLANEMARKIGRDAIWVRDYANDQVWVLGPKATISPDISFVNGVQIWDPHHFFAPKPAAKEKIARPPNAFIIYRSEKAKALKSENQELHNNEISVLVGEMWRAETLEVRQAFQKKSELLKAAILKNHPDYRYNPRRPSQIRRRNRQGVTAVSPIVMDANTRAQDFLPPHQPSGWSPVSDPTKNNNNNSDPIPAGLQIPIMPILANGNQMAGPVMVNATAHIPGGILHPDVDPVNFPEGVGIEDLLFDDGNAFDDHPIFAAHLNQTRVYLRNLSNNGGHSETDIADEDDDIQALMAANSSGPNGKLLTLFLSPHPLSFSLPSFSSPSFFFLALFLSPHSLSFSSPSFFLLALFLSPYPLPFSYPLPPFSYLLPTHCITYPLPYATPDIFFPVAPELEVSKMQHC</sequence>
<dbReference type="Gene3D" id="1.10.30.10">
    <property type="entry name" value="High mobility group box domain"/>
    <property type="match status" value="1"/>
</dbReference>
<organism evidence="6 7">
    <name type="scientific">Podospora didyma</name>
    <dbReference type="NCBI Taxonomy" id="330526"/>
    <lineage>
        <taxon>Eukaryota</taxon>
        <taxon>Fungi</taxon>
        <taxon>Dikarya</taxon>
        <taxon>Ascomycota</taxon>
        <taxon>Pezizomycotina</taxon>
        <taxon>Sordariomycetes</taxon>
        <taxon>Sordariomycetidae</taxon>
        <taxon>Sordariales</taxon>
        <taxon>Podosporaceae</taxon>
        <taxon>Podospora</taxon>
    </lineage>
</organism>
<dbReference type="Pfam" id="PF00505">
    <property type="entry name" value="HMG_box"/>
    <property type="match status" value="1"/>
</dbReference>
<feature type="domain" description="HMG box" evidence="5">
    <location>
        <begin position="129"/>
        <end position="197"/>
    </location>
</feature>
<proteinExistence type="predicted"/>
<reference evidence="6" key="2">
    <citation type="submission" date="2023-06" db="EMBL/GenBank/DDBJ databases">
        <authorList>
            <consortium name="Lawrence Berkeley National Laboratory"/>
            <person name="Haridas S."/>
            <person name="Hensen N."/>
            <person name="Bonometti L."/>
            <person name="Westerberg I."/>
            <person name="Brannstrom I.O."/>
            <person name="Guillou S."/>
            <person name="Cros-Aarteil S."/>
            <person name="Calhoun S."/>
            <person name="Kuo A."/>
            <person name="Mondo S."/>
            <person name="Pangilinan J."/>
            <person name="Riley R."/>
            <person name="LaButti K."/>
            <person name="Andreopoulos B."/>
            <person name="Lipzen A."/>
            <person name="Chen C."/>
            <person name="Yanf M."/>
            <person name="Daum C."/>
            <person name="Ng V."/>
            <person name="Clum A."/>
            <person name="Steindorff A."/>
            <person name="Ohm R."/>
            <person name="Martin F."/>
            <person name="Silar P."/>
            <person name="Natvig D."/>
            <person name="Lalanne C."/>
            <person name="Gautier V."/>
            <person name="Ament-velasquez S.L."/>
            <person name="Kruys A."/>
            <person name="Hutchinson M.I."/>
            <person name="Powell A.J."/>
            <person name="Barry K."/>
            <person name="Miller A.N."/>
            <person name="Grigoriev I.V."/>
            <person name="Debuchy R."/>
            <person name="Gladieux P."/>
            <person name="Thoren M.H."/>
            <person name="Johannesson H."/>
        </authorList>
    </citation>
    <scope>NUCLEOTIDE SEQUENCE</scope>
    <source>
        <strain evidence="6">CBS 232.78</strain>
    </source>
</reference>
<dbReference type="CDD" id="cd01389">
    <property type="entry name" value="HMG-box_ROX1-like"/>
    <property type="match status" value="1"/>
</dbReference>